<dbReference type="GO" id="GO:0006508">
    <property type="term" value="P:proteolysis"/>
    <property type="evidence" value="ECO:0007669"/>
    <property type="project" value="UniProtKB-KW"/>
</dbReference>
<protein>
    <recommendedName>
        <fullName evidence="4">serine-type D-Ala-D-Ala carboxypeptidase</fullName>
        <ecNumber evidence="4">3.4.16.4</ecNumber>
    </recommendedName>
</protein>
<organism evidence="18 19">
    <name type="scientific">Pediococcus damnosus</name>
    <dbReference type="NCBI Taxonomy" id="51663"/>
    <lineage>
        <taxon>Bacteria</taxon>
        <taxon>Bacillati</taxon>
        <taxon>Bacillota</taxon>
        <taxon>Bacilli</taxon>
        <taxon>Lactobacillales</taxon>
        <taxon>Lactobacillaceae</taxon>
        <taxon>Pediococcus</taxon>
    </lineage>
</organism>
<keyword evidence="5 18" id="KW-0121">Carboxypeptidase</keyword>
<dbReference type="PRINTS" id="PR00725">
    <property type="entry name" value="DADACBPTASE1"/>
</dbReference>
<evidence type="ECO:0000313" key="18">
    <source>
        <dbReference type="EMBL" id="AMV63180.1"/>
    </source>
</evidence>
<dbReference type="InterPro" id="IPR015956">
    <property type="entry name" value="Peniciliin-bd_prot_C_sf"/>
</dbReference>
<evidence type="ECO:0000256" key="9">
    <source>
        <dbReference type="ARBA" id="ARBA00022960"/>
    </source>
</evidence>
<evidence type="ECO:0000256" key="12">
    <source>
        <dbReference type="ARBA" id="ARBA00034000"/>
    </source>
</evidence>
<evidence type="ECO:0000256" key="16">
    <source>
        <dbReference type="SAM" id="SignalP"/>
    </source>
</evidence>
<dbReference type="InterPro" id="IPR018044">
    <property type="entry name" value="Peptidase_S11"/>
</dbReference>
<dbReference type="EMBL" id="CP012275">
    <property type="protein sequence ID" value="AMV63180.1"/>
    <property type="molecule type" value="Genomic_DNA"/>
</dbReference>
<proteinExistence type="inferred from homology"/>
<evidence type="ECO:0000313" key="19">
    <source>
        <dbReference type="Proteomes" id="UP000076405"/>
    </source>
</evidence>
<dbReference type="GO" id="GO:0009252">
    <property type="term" value="P:peptidoglycan biosynthetic process"/>
    <property type="evidence" value="ECO:0007669"/>
    <property type="project" value="UniProtKB-KW"/>
</dbReference>
<feature type="active site" description="Proton acceptor" evidence="13">
    <location>
        <position position="68"/>
    </location>
</feature>
<dbReference type="PANTHER" id="PTHR21581">
    <property type="entry name" value="D-ALANYL-D-ALANINE CARBOXYPEPTIDASE"/>
    <property type="match status" value="1"/>
</dbReference>
<dbReference type="Pfam" id="PF07943">
    <property type="entry name" value="PBP5_C"/>
    <property type="match status" value="1"/>
</dbReference>
<dbReference type="InterPro" id="IPR012338">
    <property type="entry name" value="Beta-lactam/transpept-like"/>
</dbReference>
<feature type="active site" evidence="13">
    <location>
        <position position="129"/>
    </location>
</feature>
<evidence type="ECO:0000256" key="8">
    <source>
        <dbReference type="ARBA" id="ARBA00022801"/>
    </source>
</evidence>
<dbReference type="GO" id="GO:0071555">
    <property type="term" value="P:cell wall organization"/>
    <property type="evidence" value="ECO:0007669"/>
    <property type="project" value="UniProtKB-KW"/>
</dbReference>
<evidence type="ECO:0000256" key="13">
    <source>
        <dbReference type="PIRSR" id="PIRSR618044-1"/>
    </source>
</evidence>
<comment type="similarity">
    <text evidence="3 15">Belongs to the peptidase S11 family.</text>
</comment>
<keyword evidence="11" id="KW-0961">Cell wall biogenesis/degradation</keyword>
<dbReference type="Gene3D" id="2.60.410.10">
    <property type="entry name" value="D-Ala-D-Ala carboxypeptidase, C-terminal domain"/>
    <property type="match status" value="1"/>
</dbReference>
<dbReference type="GO" id="GO:0008360">
    <property type="term" value="P:regulation of cell shape"/>
    <property type="evidence" value="ECO:0007669"/>
    <property type="project" value="UniProtKB-KW"/>
</dbReference>
<comment type="function">
    <text evidence="1">Removes C-terminal D-alanyl residues from sugar-peptide cell wall precursors.</text>
</comment>
<evidence type="ECO:0000256" key="7">
    <source>
        <dbReference type="ARBA" id="ARBA00022729"/>
    </source>
</evidence>
<comment type="pathway">
    <text evidence="2">Cell wall biogenesis; peptidoglycan biosynthesis.</text>
</comment>
<evidence type="ECO:0000256" key="14">
    <source>
        <dbReference type="PIRSR" id="PIRSR618044-2"/>
    </source>
</evidence>
<evidence type="ECO:0000259" key="17">
    <source>
        <dbReference type="SMART" id="SM00936"/>
    </source>
</evidence>
<evidence type="ECO:0000256" key="1">
    <source>
        <dbReference type="ARBA" id="ARBA00003217"/>
    </source>
</evidence>
<dbReference type="PANTHER" id="PTHR21581:SF11">
    <property type="entry name" value="D-ALANYL-D-ALANINE CARBOXYPEPTIDASE DACA"/>
    <property type="match status" value="1"/>
</dbReference>
<dbReference type="Pfam" id="PF00768">
    <property type="entry name" value="Peptidase_S11"/>
    <property type="match status" value="1"/>
</dbReference>
<feature type="binding site" evidence="14">
    <location>
        <position position="256"/>
    </location>
    <ligand>
        <name>substrate</name>
    </ligand>
</feature>
<keyword evidence="7 16" id="KW-0732">Signal</keyword>
<evidence type="ECO:0000256" key="15">
    <source>
        <dbReference type="RuleBase" id="RU004016"/>
    </source>
</evidence>
<dbReference type="InterPro" id="IPR001967">
    <property type="entry name" value="Peptidase_S11_N"/>
</dbReference>
<evidence type="ECO:0000256" key="10">
    <source>
        <dbReference type="ARBA" id="ARBA00022984"/>
    </source>
</evidence>
<evidence type="ECO:0000256" key="11">
    <source>
        <dbReference type="ARBA" id="ARBA00023316"/>
    </source>
</evidence>
<dbReference type="Gene3D" id="3.40.710.10">
    <property type="entry name" value="DD-peptidase/beta-lactamase superfamily"/>
    <property type="match status" value="1"/>
</dbReference>
<dbReference type="EC" id="3.4.16.4" evidence="4"/>
<accession>A0AAC9FJ62</accession>
<dbReference type="SMART" id="SM00936">
    <property type="entry name" value="PBP5_C"/>
    <property type="match status" value="1"/>
</dbReference>
<feature type="active site" description="Acyl-ester intermediate" evidence="13">
    <location>
        <position position="65"/>
    </location>
</feature>
<keyword evidence="9" id="KW-0133">Cell shape</keyword>
<name>A0AAC9FJ62_9LACO</name>
<dbReference type="GO" id="GO:0009002">
    <property type="term" value="F:serine-type D-Ala-D-Ala carboxypeptidase activity"/>
    <property type="evidence" value="ECO:0007669"/>
    <property type="project" value="UniProtKB-EC"/>
</dbReference>
<evidence type="ECO:0000256" key="2">
    <source>
        <dbReference type="ARBA" id="ARBA00004752"/>
    </source>
</evidence>
<evidence type="ECO:0000256" key="5">
    <source>
        <dbReference type="ARBA" id="ARBA00022645"/>
    </source>
</evidence>
<dbReference type="SUPFAM" id="SSF56601">
    <property type="entry name" value="beta-lactamase/transpeptidase-like"/>
    <property type="match status" value="1"/>
</dbReference>
<keyword evidence="6" id="KW-0645">Protease</keyword>
<dbReference type="Proteomes" id="UP000076405">
    <property type="component" value="Chromosome"/>
</dbReference>
<dbReference type="SUPFAM" id="SSF69189">
    <property type="entry name" value="Penicillin-binding protein associated domain"/>
    <property type="match status" value="1"/>
</dbReference>
<keyword evidence="10" id="KW-0573">Peptidoglycan synthesis</keyword>
<comment type="catalytic activity">
    <reaction evidence="12">
        <text>Preferential cleavage: (Ac)2-L-Lys-D-Ala-|-D-Ala. Also transpeptidation of peptidyl-alanyl moieties that are N-acyl substituents of D-alanine.</text>
        <dbReference type="EC" id="3.4.16.4"/>
    </reaction>
</comment>
<evidence type="ECO:0000256" key="3">
    <source>
        <dbReference type="ARBA" id="ARBA00007164"/>
    </source>
</evidence>
<evidence type="ECO:0000256" key="6">
    <source>
        <dbReference type="ARBA" id="ARBA00022670"/>
    </source>
</evidence>
<evidence type="ECO:0000256" key="4">
    <source>
        <dbReference type="ARBA" id="ARBA00012448"/>
    </source>
</evidence>
<reference evidence="18 19" key="1">
    <citation type="journal article" date="2016" name="PLoS ONE">
        <title>The Identification of Novel Diagnostic Marker Genes for the Detection of Beer Spoiling Pediococcus damnosus Strains Using the BlAst Diagnostic Gene findEr.</title>
        <authorList>
            <person name="Behr J."/>
            <person name="Geissler A.J."/>
            <person name="Schmid J."/>
            <person name="Zehe A."/>
            <person name="Vogel R.F."/>
        </authorList>
    </citation>
    <scope>NUCLEOTIDE SEQUENCE [LARGE SCALE GENOMIC DNA]</scope>
    <source>
        <strain evidence="18 19">TMW 2.1533</strain>
    </source>
</reference>
<gene>
    <name evidence="18" type="ORF">ADU70_1710</name>
</gene>
<feature type="domain" description="Peptidase S11 D-Ala-D-Ala carboxypeptidase A C-terminal" evidence="17">
    <location>
        <begin position="309"/>
        <end position="410"/>
    </location>
</feature>
<dbReference type="InterPro" id="IPR012907">
    <property type="entry name" value="Peptidase_S11_C"/>
</dbReference>
<dbReference type="AlphaFoldDB" id="A0AAC9FJ62"/>
<keyword evidence="8 18" id="KW-0378">Hydrolase</keyword>
<dbReference type="InterPro" id="IPR037167">
    <property type="entry name" value="Peptidase_S11_C_sf"/>
</dbReference>
<sequence length="425" mass="46671">MFNKWKQKLAIIFSMILMLSAMALAPVQAQAANVNISAKAGIAVDAQTGQILYSKNSSKVLPIASMSKMLSIYIILKSIHEGKLKWDQRVHISDNVAKISRNKELTNVVLNAKRTYTVRDLYKASLIYSANAAVIALGVTQAGSSEKFVNEMRSQVKAWGITDAKIYNAAGLTEGEVGTEAYPNTAKSAENEMSAKDVAVVASKLVNDYPEVLKTTKETNAWFAKGTDDAIDMTTHNEMLSGKDYYMKDYSVDGLKTGTSNKAGNCFTGTVNKNGSRIITVVMHANGRNKADDRFANTQTIMKEVYTNFKPIRYKKGAQLKKATSFKVPEGKTTTVKAGISQPTTIWVANKQSKQSIRFTSKQSKKGLTAPVTKNQKIGIATAKVDGKRITYLQSEDAKLQVLAKKSVEKANIFVRMWRSVVSVF</sequence>
<feature type="chain" id="PRO_5042251479" description="serine-type D-Ala-D-Ala carboxypeptidase" evidence="16">
    <location>
        <begin position="32"/>
        <end position="425"/>
    </location>
</feature>
<dbReference type="RefSeq" id="WP_062904529.1">
    <property type="nucleotide sequence ID" value="NZ_CP012275.1"/>
</dbReference>
<feature type="signal peptide" evidence="16">
    <location>
        <begin position="1"/>
        <end position="31"/>
    </location>
</feature>